<dbReference type="EMBL" id="CP009122">
    <property type="protein sequence ID" value="AJA08097.1"/>
    <property type="molecule type" value="Genomic_DNA"/>
</dbReference>
<keyword evidence="3" id="KW-1185">Reference proteome</keyword>
<dbReference type="Proteomes" id="UP000030907">
    <property type="component" value="Chromosome"/>
</dbReference>
<feature type="chain" id="PRO_5002044066" evidence="1">
    <location>
        <begin position="22"/>
        <end position="282"/>
    </location>
</feature>
<dbReference type="OrthoDB" id="4274514at2"/>
<evidence type="ECO:0000256" key="1">
    <source>
        <dbReference type="SAM" id="SignalP"/>
    </source>
</evidence>
<proteinExistence type="predicted"/>
<dbReference type="PANTHER" id="PTHR33657:SF6">
    <property type="entry name" value="SECRETED PROTEIN"/>
    <property type="match status" value="1"/>
</dbReference>
<dbReference type="InterPro" id="IPR008701">
    <property type="entry name" value="NPP1"/>
</dbReference>
<accession>A0A0A7PJI5</accession>
<name>A0A0A7PJI5_9SPHN</name>
<feature type="signal peptide" evidence="1">
    <location>
        <begin position="1"/>
        <end position="21"/>
    </location>
</feature>
<dbReference type="AlphaFoldDB" id="A0A0A7PJI5"/>
<dbReference type="RefSeq" id="WP_052207877.1">
    <property type="nucleotide sequence ID" value="NZ_CP009122.1"/>
</dbReference>
<reference evidence="2 3" key="1">
    <citation type="journal article" date="2015" name="Int. J. Syst. Evol. Microbiol.">
        <title>Description of Sphingopyxis fribergensis sp. nov. - a soil bacterium with the ability to degrade styrene and phenylacetic acid.</title>
        <authorList>
            <person name="Oelschlagel M."/>
            <person name="Ruckert C."/>
            <person name="Kalinowski J."/>
            <person name="Schmidt G."/>
            <person name="Schlomann M."/>
            <person name="Tischler D."/>
        </authorList>
    </citation>
    <scope>NUCLEOTIDE SEQUENCE [LARGE SCALE GENOMIC DNA]</scope>
    <source>
        <strain evidence="2 3">Kp5.2</strain>
    </source>
</reference>
<dbReference type="Pfam" id="PF05630">
    <property type="entry name" value="NPP1"/>
    <property type="match status" value="1"/>
</dbReference>
<dbReference type="PANTHER" id="PTHR33657">
    <property type="entry name" value="DOMAIN PROTEIN, PUTATIVE (AFU_ORTHOLOGUE AFUA_5G00600)-RELATED"/>
    <property type="match status" value="1"/>
</dbReference>
<dbReference type="KEGG" id="sphk:SKP52_05860"/>
<dbReference type="PIRSF" id="PIRSF029958">
    <property type="entry name" value="Necrosis-inducing_protein"/>
    <property type="match status" value="1"/>
</dbReference>
<evidence type="ECO:0000313" key="3">
    <source>
        <dbReference type="Proteomes" id="UP000030907"/>
    </source>
</evidence>
<dbReference type="HOGENOM" id="CLU_062263_0_1_5"/>
<organism evidence="2 3">
    <name type="scientific">Sphingopyxis fribergensis</name>
    <dbReference type="NCBI Taxonomy" id="1515612"/>
    <lineage>
        <taxon>Bacteria</taxon>
        <taxon>Pseudomonadati</taxon>
        <taxon>Pseudomonadota</taxon>
        <taxon>Alphaproteobacteria</taxon>
        <taxon>Sphingomonadales</taxon>
        <taxon>Sphingomonadaceae</taxon>
        <taxon>Sphingopyxis</taxon>
    </lineage>
</organism>
<keyword evidence="1" id="KW-0732">Signal</keyword>
<evidence type="ECO:0000313" key="2">
    <source>
        <dbReference type="EMBL" id="AJA08097.1"/>
    </source>
</evidence>
<protein>
    <submittedName>
        <fullName evidence="2">Putative secreted protein</fullName>
    </submittedName>
</protein>
<sequence>MNIFKIILSFLIAFCGPAAWAAEPPPMLWANADTMATIYHPVFDFDGDGCYPSVGIGRNGAYNGGEDRKGYPEARCRDLSDLNNSNLYSRTRCKTGGGAWGNRVYCATIFSLYFQKDQVLPLSACDGCDAGGHRHDVESVIIWTISQEDWNSDPNNKVITDVTISHHKDRQTLPANSSTIRWWTDASGRNTHPKIVYHKDGGSTHVLRFANAGDDAVENHWGRWWSNGLVSWDNMSGDGSLNNAAMKNLFNNPQSGTDYHFNDLSFCGKVNGWKPSSFPAIC</sequence>
<gene>
    <name evidence="2" type="ORF">SKP52_05860</name>
</gene>
<dbReference type="STRING" id="1515612.SKP52_05860"/>